<evidence type="ECO:0000313" key="1">
    <source>
        <dbReference type="WBParaSite" id="BTMF_0001000301-mRNA-1"/>
    </source>
</evidence>
<accession>A0A0R3QQL8</accession>
<organism evidence="1">
    <name type="scientific">Brugia timori</name>
    <dbReference type="NCBI Taxonomy" id="42155"/>
    <lineage>
        <taxon>Eukaryota</taxon>
        <taxon>Metazoa</taxon>
        <taxon>Ecdysozoa</taxon>
        <taxon>Nematoda</taxon>
        <taxon>Chromadorea</taxon>
        <taxon>Rhabditida</taxon>
        <taxon>Spirurina</taxon>
        <taxon>Spiruromorpha</taxon>
        <taxon>Filarioidea</taxon>
        <taxon>Onchocercidae</taxon>
        <taxon>Brugia</taxon>
    </lineage>
</organism>
<dbReference type="AlphaFoldDB" id="A0A0R3QQL8"/>
<protein>
    <submittedName>
        <fullName evidence="1">Secreted protein</fullName>
    </submittedName>
</protein>
<reference evidence="1" key="1">
    <citation type="submission" date="2017-02" db="UniProtKB">
        <authorList>
            <consortium name="WormBaseParasite"/>
        </authorList>
    </citation>
    <scope>IDENTIFICATION</scope>
</reference>
<name>A0A0R3QQL8_9BILA</name>
<dbReference type="WBParaSite" id="BTMF_0001000301-mRNA-1">
    <property type="protein sequence ID" value="BTMF_0001000301-mRNA-1"/>
    <property type="gene ID" value="BTMF_0001000301"/>
</dbReference>
<proteinExistence type="predicted"/>
<sequence>MTAKSLNAVLDNFLVAIRFYHCSLCCQQLSNMEIFFASLFCYNSLFFITFHIDPKGHVAVALGVTLLYRVC</sequence>